<dbReference type="Pfam" id="PF03845">
    <property type="entry name" value="Spore_permease"/>
    <property type="match status" value="1"/>
</dbReference>
<comment type="similarity">
    <text evidence="2">Belongs to the amino acid-polyamine-organocation (APC) superfamily. Spore germination protein (SGP) (TC 2.A.3.9) family.</text>
</comment>
<evidence type="ECO:0000256" key="1">
    <source>
        <dbReference type="ARBA" id="ARBA00004141"/>
    </source>
</evidence>
<keyword evidence="7 8" id="KW-0472">Membrane</keyword>
<accession>A0A9D0ZQI5</accession>
<evidence type="ECO:0000313" key="9">
    <source>
        <dbReference type="EMBL" id="HIQ90621.1"/>
    </source>
</evidence>
<evidence type="ECO:0000313" key="10">
    <source>
        <dbReference type="Proteomes" id="UP000886786"/>
    </source>
</evidence>
<feature type="transmembrane region" description="Helical" evidence="8">
    <location>
        <begin position="78"/>
        <end position="101"/>
    </location>
</feature>
<keyword evidence="3" id="KW-0813">Transport</keyword>
<feature type="transmembrane region" description="Helical" evidence="8">
    <location>
        <begin position="179"/>
        <end position="202"/>
    </location>
</feature>
<dbReference type="GO" id="GO:0016020">
    <property type="term" value="C:membrane"/>
    <property type="evidence" value="ECO:0007669"/>
    <property type="project" value="UniProtKB-SubCell"/>
</dbReference>
<keyword evidence="6 8" id="KW-1133">Transmembrane helix</keyword>
<keyword evidence="4" id="KW-0309">Germination</keyword>
<feature type="transmembrane region" description="Helical" evidence="8">
    <location>
        <begin position="143"/>
        <end position="164"/>
    </location>
</feature>
<reference evidence="9" key="1">
    <citation type="submission" date="2020-10" db="EMBL/GenBank/DDBJ databases">
        <authorList>
            <person name="Gilroy R."/>
        </authorList>
    </citation>
    <scope>NUCLEOTIDE SEQUENCE</scope>
    <source>
        <strain evidence="9">CHK147-3167</strain>
    </source>
</reference>
<dbReference type="PANTHER" id="PTHR34975">
    <property type="entry name" value="SPORE GERMINATION PROTEIN A2"/>
    <property type="match status" value="1"/>
</dbReference>
<comment type="subcellular location">
    <subcellularLocation>
        <location evidence="1">Membrane</location>
        <topology evidence="1">Multi-pass membrane protein</topology>
    </subcellularLocation>
</comment>
<evidence type="ECO:0000256" key="6">
    <source>
        <dbReference type="ARBA" id="ARBA00022989"/>
    </source>
</evidence>
<dbReference type="Proteomes" id="UP000886786">
    <property type="component" value="Unassembled WGS sequence"/>
</dbReference>
<sequence>MKKINSFEYGTLIWFLIRACFIVSSASLIISISDEESWFSIIIGTLIGIIPFLIYEYLKKKFPNQNIIEINQKLFGKFGYILNFVMCLTLLVFIIITFWMLTNFINTQFLYKTPFLVVALALILPIAYINFKGIKVIGKVSLLSFYISFIFIILILSGIISGIYIDNIKPFFVHTPNEILYSALIFISFNVLPIFLLTIIPKNQITNYSSKKNFLFYIFACLSLLNVIFMTITIFGIGLSSIYEYPCFEILKRVSILDIIDRVESILTIEWILALFIIISMILYFLKESFKTTFKNIKKIDKKGNYFVIVVSLITLIVSSIIFLTNGMELEFFKGPFIYLAIFSFVLLPIITALKAKFSS</sequence>
<dbReference type="EMBL" id="DVFV01000063">
    <property type="protein sequence ID" value="HIQ90621.1"/>
    <property type="molecule type" value="Genomic_DNA"/>
</dbReference>
<feature type="transmembrane region" description="Helical" evidence="8">
    <location>
        <begin position="337"/>
        <end position="354"/>
    </location>
</feature>
<feature type="transmembrane region" description="Helical" evidence="8">
    <location>
        <begin position="12"/>
        <end position="32"/>
    </location>
</feature>
<evidence type="ECO:0000256" key="8">
    <source>
        <dbReference type="SAM" id="Phobius"/>
    </source>
</evidence>
<evidence type="ECO:0000256" key="3">
    <source>
        <dbReference type="ARBA" id="ARBA00022448"/>
    </source>
</evidence>
<reference evidence="9" key="2">
    <citation type="journal article" date="2021" name="PeerJ">
        <title>Extensive microbial diversity within the chicken gut microbiome revealed by metagenomics and culture.</title>
        <authorList>
            <person name="Gilroy R."/>
            <person name="Ravi A."/>
            <person name="Getino M."/>
            <person name="Pursley I."/>
            <person name="Horton D.L."/>
            <person name="Alikhan N.F."/>
            <person name="Baker D."/>
            <person name="Gharbi K."/>
            <person name="Hall N."/>
            <person name="Watson M."/>
            <person name="Adriaenssens E.M."/>
            <person name="Foster-Nyarko E."/>
            <person name="Jarju S."/>
            <person name="Secka A."/>
            <person name="Antonio M."/>
            <person name="Oren A."/>
            <person name="Chaudhuri R.R."/>
            <person name="La Ragione R."/>
            <person name="Hildebrand F."/>
            <person name="Pallen M.J."/>
        </authorList>
    </citation>
    <scope>NUCLEOTIDE SEQUENCE</scope>
    <source>
        <strain evidence="9">CHK147-3167</strain>
    </source>
</reference>
<feature type="transmembrane region" description="Helical" evidence="8">
    <location>
        <begin position="214"/>
        <end position="243"/>
    </location>
</feature>
<name>A0A9D0ZQI5_9FIRM</name>
<feature type="transmembrane region" description="Helical" evidence="8">
    <location>
        <begin position="113"/>
        <end position="131"/>
    </location>
</feature>
<feature type="transmembrane region" description="Helical" evidence="8">
    <location>
        <begin position="38"/>
        <end position="58"/>
    </location>
</feature>
<evidence type="ECO:0000256" key="2">
    <source>
        <dbReference type="ARBA" id="ARBA00007998"/>
    </source>
</evidence>
<dbReference type="InterPro" id="IPR004761">
    <property type="entry name" value="Spore_GerAB"/>
</dbReference>
<dbReference type="AlphaFoldDB" id="A0A9D0ZQI5"/>
<dbReference type="PANTHER" id="PTHR34975:SF2">
    <property type="entry name" value="SPORE GERMINATION PROTEIN A2"/>
    <property type="match status" value="1"/>
</dbReference>
<evidence type="ECO:0000256" key="5">
    <source>
        <dbReference type="ARBA" id="ARBA00022692"/>
    </source>
</evidence>
<keyword evidence="5 8" id="KW-0812">Transmembrane</keyword>
<dbReference type="GO" id="GO:0009847">
    <property type="term" value="P:spore germination"/>
    <property type="evidence" value="ECO:0007669"/>
    <property type="project" value="InterPro"/>
</dbReference>
<proteinExistence type="inferred from homology"/>
<organism evidence="9 10">
    <name type="scientific">Candidatus Coprosoma intestinipullorum</name>
    <dbReference type="NCBI Taxonomy" id="2840752"/>
    <lineage>
        <taxon>Bacteria</taxon>
        <taxon>Bacillati</taxon>
        <taxon>Bacillota</taxon>
        <taxon>Bacillota incertae sedis</taxon>
        <taxon>Candidatus Coprosoma</taxon>
    </lineage>
</organism>
<protein>
    <submittedName>
        <fullName evidence="9">GerAB/ArcD/ProY family transporter</fullName>
    </submittedName>
</protein>
<feature type="transmembrane region" description="Helical" evidence="8">
    <location>
        <begin position="306"/>
        <end position="325"/>
    </location>
</feature>
<comment type="caution">
    <text evidence="9">The sequence shown here is derived from an EMBL/GenBank/DDBJ whole genome shotgun (WGS) entry which is preliminary data.</text>
</comment>
<gene>
    <name evidence="9" type="ORF">IAB27_03215</name>
</gene>
<evidence type="ECO:0000256" key="7">
    <source>
        <dbReference type="ARBA" id="ARBA00023136"/>
    </source>
</evidence>
<feature type="transmembrane region" description="Helical" evidence="8">
    <location>
        <begin position="263"/>
        <end position="286"/>
    </location>
</feature>
<evidence type="ECO:0000256" key="4">
    <source>
        <dbReference type="ARBA" id="ARBA00022544"/>
    </source>
</evidence>